<comment type="similarity">
    <text evidence="2">Belongs to the MOS2 family.</text>
</comment>
<dbReference type="SMART" id="SM00739">
    <property type="entry name" value="KOW"/>
    <property type="match status" value="2"/>
</dbReference>
<dbReference type="AlphaFoldDB" id="A0AAD1UMZ9"/>
<organism evidence="6 7">
    <name type="scientific">Euplotes crassus</name>
    <dbReference type="NCBI Taxonomy" id="5936"/>
    <lineage>
        <taxon>Eukaryota</taxon>
        <taxon>Sar</taxon>
        <taxon>Alveolata</taxon>
        <taxon>Ciliophora</taxon>
        <taxon>Intramacronucleata</taxon>
        <taxon>Spirotrichea</taxon>
        <taxon>Hypotrichia</taxon>
        <taxon>Euplotida</taxon>
        <taxon>Euplotidae</taxon>
        <taxon>Moneuplotes</taxon>
    </lineage>
</organism>
<dbReference type="InterPro" id="IPR000467">
    <property type="entry name" value="G_patch_dom"/>
</dbReference>
<evidence type="ECO:0000256" key="4">
    <source>
        <dbReference type="SAM" id="MobiDB-lite"/>
    </source>
</evidence>
<evidence type="ECO:0000256" key="1">
    <source>
        <dbReference type="ARBA" id="ARBA00004123"/>
    </source>
</evidence>
<dbReference type="GO" id="GO:0000398">
    <property type="term" value="P:mRNA splicing, via spliceosome"/>
    <property type="evidence" value="ECO:0007669"/>
    <property type="project" value="InterPro"/>
</dbReference>
<dbReference type="InterPro" id="IPR005824">
    <property type="entry name" value="KOW"/>
</dbReference>
<name>A0AAD1UMZ9_EUPCR</name>
<comment type="subcellular location">
    <subcellularLocation>
        <location evidence="1">Nucleus</location>
    </subcellularLocation>
</comment>
<evidence type="ECO:0000313" key="7">
    <source>
        <dbReference type="Proteomes" id="UP001295684"/>
    </source>
</evidence>
<dbReference type="GO" id="GO:0003676">
    <property type="term" value="F:nucleic acid binding"/>
    <property type="evidence" value="ECO:0007669"/>
    <property type="project" value="InterPro"/>
</dbReference>
<sequence length="373" mass="42074">MENLAEDVTNDAYERVPVEDFGKNIIKGLGWKEGEAIGKNSNGLAKPIQYLSRQKGLGLGATPLNKAQIKGMKNLGKDMSGKRAADAAYTGGQHSKNFITTDEKMKVEEVLKVGSKVYIYKGQHKGLLGIVTKMYTPQESGIVNGKEEDRTELTVELDISHTEVVVKMNKVVLESKRKELQERGIIAKEETKDSEMDSEVSDKSSSRSSSVESNKKKSKKKSKKSKKSKHKSKKKKRKRSSSSDGSRTKRRHKKDNRKRIKWVMPGIIVRVVSQKYMGGKLYNTKVAVQQVNGPDDIVVLKDNKEIFEGLSERYLETIMPKLQEDVRVVKGDYRGNTGKLLERDKKKNKVRLMLNNTTFDIVEMTQDDCCKLS</sequence>
<evidence type="ECO:0000313" key="6">
    <source>
        <dbReference type="EMBL" id="CAI2371819.1"/>
    </source>
</evidence>
<evidence type="ECO:0000256" key="3">
    <source>
        <dbReference type="ARBA" id="ARBA00023242"/>
    </source>
</evidence>
<proteinExistence type="inferred from homology"/>
<dbReference type="SMART" id="SM00443">
    <property type="entry name" value="G_patch"/>
    <property type="match status" value="1"/>
</dbReference>
<feature type="compositionally biased region" description="Basic residues" evidence="4">
    <location>
        <begin position="216"/>
        <end position="240"/>
    </location>
</feature>
<dbReference type="EMBL" id="CAMPGE010013076">
    <property type="protein sequence ID" value="CAI2371819.1"/>
    <property type="molecule type" value="Genomic_DNA"/>
</dbReference>
<protein>
    <recommendedName>
        <fullName evidence="5">G-patch domain-containing protein</fullName>
    </recommendedName>
</protein>
<dbReference type="InterPro" id="IPR014722">
    <property type="entry name" value="Rib_uL2_dom2"/>
</dbReference>
<dbReference type="PANTHER" id="PTHR15818">
    <property type="entry name" value="G PATCH AND KOW-CONTAINING"/>
    <property type="match status" value="1"/>
</dbReference>
<gene>
    <name evidence="6" type="ORF">ECRASSUSDP1_LOCUS13144</name>
</gene>
<dbReference type="Gene3D" id="2.30.30.30">
    <property type="match status" value="1"/>
</dbReference>
<feature type="region of interest" description="Disordered" evidence="4">
    <location>
        <begin position="187"/>
        <end position="260"/>
    </location>
</feature>
<dbReference type="Pfam" id="PF12656">
    <property type="entry name" value="G-patch_2"/>
    <property type="match status" value="1"/>
</dbReference>
<accession>A0AAD1UMZ9</accession>
<feature type="compositionally biased region" description="Basic residues" evidence="4">
    <location>
        <begin position="248"/>
        <end position="260"/>
    </location>
</feature>
<dbReference type="GO" id="GO:0005681">
    <property type="term" value="C:spliceosomal complex"/>
    <property type="evidence" value="ECO:0007669"/>
    <property type="project" value="TreeGrafter"/>
</dbReference>
<keyword evidence="7" id="KW-1185">Reference proteome</keyword>
<reference evidence="6" key="1">
    <citation type="submission" date="2023-07" db="EMBL/GenBank/DDBJ databases">
        <authorList>
            <consortium name="AG Swart"/>
            <person name="Singh M."/>
            <person name="Singh A."/>
            <person name="Seah K."/>
            <person name="Emmerich C."/>
        </authorList>
    </citation>
    <scope>NUCLEOTIDE SEQUENCE</scope>
    <source>
        <strain evidence="6">DP1</strain>
    </source>
</reference>
<dbReference type="Proteomes" id="UP001295684">
    <property type="component" value="Unassembled WGS sequence"/>
</dbReference>
<dbReference type="Pfam" id="PF25088">
    <property type="entry name" value="GPKOW_C"/>
    <property type="match status" value="1"/>
</dbReference>
<feature type="domain" description="G-patch" evidence="5">
    <location>
        <begin position="18"/>
        <end position="64"/>
    </location>
</feature>
<dbReference type="InterPro" id="IPR026822">
    <property type="entry name" value="Spp2/MOS2_G-patch"/>
</dbReference>
<comment type="caution">
    <text evidence="6">The sequence shown here is derived from an EMBL/GenBank/DDBJ whole genome shotgun (WGS) entry which is preliminary data.</text>
</comment>
<dbReference type="PROSITE" id="PS50174">
    <property type="entry name" value="G_PATCH"/>
    <property type="match status" value="1"/>
</dbReference>
<feature type="compositionally biased region" description="Basic and acidic residues" evidence="4">
    <location>
        <begin position="187"/>
        <end position="205"/>
    </location>
</feature>
<evidence type="ECO:0000259" key="5">
    <source>
        <dbReference type="PROSITE" id="PS50174"/>
    </source>
</evidence>
<dbReference type="PANTHER" id="PTHR15818:SF2">
    <property type="entry name" value="G-PATCH DOMAIN AND KOW MOTIFS-CONTAINING PROTEIN"/>
    <property type="match status" value="1"/>
</dbReference>
<evidence type="ECO:0000256" key="2">
    <source>
        <dbReference type="ARBA" id="ARBA00010966"/>
    </source>
</evidence>
<keyword evidence="3" id="KW-0539">Nucleus</keyword>
<dbReference type="InterPro" id="IPR045166">
    <property type="entry name" value="Spp2-like"/>
</dbReference>